<gene>
    <name evidence="1" type="ORF">FHX44_111452</name>
</gene>
<protein>
    <submittedName>
        <fullName evidence="1">Uncharacterized protein</fullName>
    </submittedName>
</protein>
<dbReference type="AlphaFoldDB" id="A0A561SL28"/>
<name>A0A561SL28_9PSEU</name>
<sequence>MATVSAEEFTLLDVDRLAWTSDPDTIQALRDDPMYNRLDVVRSGRVGYFDYTTPPLPGAAISFNTVLSIPYALDQVVPELEKMDANG</sequence>
<dbReference type="OrthoDB" id="1846031at2"/>
<organism evidence="1 2">
    <name type="scientific">Pseudonocardia hierapolitana</name>
    <dbReference type="NCBI Taxonomy" id="1128676"/>
    <lineage>
        <taxon>Bacteria</taxon>
        <taxon>Bacillati</taxon>
        <taxon>Actinomycetota</taxon>
        <taxon>Actinomycetes</taxon>
        <taxon>Pseudonocardiales</taxon>
        <taxon>Pseudonocardiaceae</taxon>
        <taxon>Pseudonocardia</taxon>
    </lineage>
</organism>
<dbReference type="RefSeq" id="WP_147254748.1">
    <property type="nucleotide sequence ID" value="NZ_VIWU01000001.1"/>
</dbReference>
<dbReference type="EMBL" id="VIWU01000001">
    <property type="protein sequence ID" value="TWF75568.1"/>
    <property type="molecule type" value="Genomic_DNA"/>
</dbReference>
<dbReference type="SUPFAM" id="SSF53807">
    <property type="entry name" value="Helical backbone' metal receptor"/>
    <property type="match status" value="1"/>
</dbReference>
<comment type="caution">
    <text evidence="1">The sequence shown here is derived from an EMBL/GenBank/DDBJ whole genome shotgun (WGS) entry which is preliminary data.</text>
</comment>
<evidence type="ECO:0000313" key="1">
    <source>
        <dbReference type="EMBL" id="TWF75568.1"/>
    </source>
</evidence>
<evidence type="ECO:0000313" key="2">
    <source>
        <dbReference type="Proteomes" id="UP000321261"/>
    </source>
</evidence>
<dbReference type="Proteomes" id="UP000321261">
    <property type="component" value="Unassembled WGS sequence"/>
</dbReference>
<dbReference type="Gene3D" id="3.40.50.1980">
    <property type="entry name" value="Nitrogenase molybdenum iron protein domain"/>
    <property type="match status" value="1"/>
</dbReference>
<reference evidence="1 2" key="1">
    <citation type="submission" date="2019-06" db="EMBL/GenBank/DDBJ databases">
        <title>Sequencing the genomes of 1000 actinobacteria strains.</title>
        <authorList>
            <person name="Klenk H.-P."/>
        </authorList>
    </citation>
    <scope>NUCLEOTIDE SEQUENCE [LARGE SCALE GENOMIC DNA]</scope>
    <source>
        <strain evidence="1 2">DSM 45671</strain>
    </source>
</reference>
<accession>A0A561SL28</accession>
<keyword evidence="2" id="KW-1185">Reference proteome</keyword>
<proteinExistence type="predicted"/>